<keyword evidence="1" id="KW-0805">Transcription regulation</keyword>
<sequence>MQLSEELTRLFTLLTRITSDHQRSAELARPDFQVLGRLVRAEALRPSDLAQLEGLDQSTLSRRVAALAERGLIERQSDPDDRRAQFLRVTEAGHAAYNAEQARRVQLVTDAVAHWSSPERAELVRLLHELNESLQQRILP</sequence>
<gene>
    <name evidence="5" type="ORF">MPLG2_0475</name>
</gene>
<keyword evidence="6" id="KW-1185">Reference proteome</keyword>
<evidence type="ECO:0000313" key="6">
    <source>
        <dbReference type="Proteomes" id="UP000238164"/>
    </source>
</evidence>
<keyword evidence="2" id="KW-0238">DNA-binding</keyword>
<dbReference type="PRINTS" id="PR00598">
    <property type="entry name" value="HTHMARR"/>
</dbReference>
<proteinExistence type="predicted"/>
<dbReference type="Gene3D" id="1.10.10.10">
    <property type="entry name" value="Winged helix-like DNA-binding domain superfamily/Winged helix DNA-binding domain"/>
    <property type="match status" value="1"/>
</dbReference>
<dbReference type="EMBL" id="LT985188">
    <property type="protein sequence ID" value="SPD85511.1"/>
    <property type="molecule type" value="Genomic_DNA"/>
</dbReference>
<dbReference type="AlphaFoldDB" id="A0A2N9JBI3"/>
<dbReference type="InterPro" id="IPR000835">
    <property type="entry name" value="HTH_MarR-typ"/>
</dbReference>
<dbReference type="InterPro" id="IPR036388">
    <property type="entry name" value="WH-like_DNA-bd_sf"/>
</dbReference>
<dbReference type="PANTHER" id="PTHR42756:SF1">
    <property type="entry name" value="TRANSCRIPTIONAL REPRESSOR OF EMRAB OPERON"/>
    <property type="match status" value="1"/>
</dbReference>
<dbReference type="GO" id="GO:0003700">
    <property type="term" value="F:DNA-binding transcription factor activity"/>
    <property type="evidence" value="ECO:0007669"/>
    <property type="project" value="InterPro"/>
</dbReference>
<evidence type="ECO:0000313" key="5">
    <source>
        <dbReference type="EMBL" id="SPD85511.1"/>
    </source>
</evidence>
<dbReference type="OrthoDB" id="122135at2"/>
<dbReference type="InterPro" id="IPR023187">
    <property type="entry name" value="Tscrpt_reg_MarR-type_CS"/>
</dbReference>
<organism evidence="5 6">
    <name type="scientific">Micropruina glycogenica</name>
    <dbReference type="NCBI Taxonomy" id="75385"/>
    <lineage>
        <taxon>Bacteria</taxon>
        <taxon>Bacillati</taxon>
        <taxon>Actinomycetota</taxon>
        <taxon>Actinomycetes</taxon>
        <taxon>Propionibacteriales</taxon>
        <taxon>Nocardioidaceae</taxon>
        <taxon>Micropruina</taxon>
    </lineage>
</organism>
<feature type="domain" description="HTH marR-type" evidence="4">
    <location>
        <begin position="1"/>
        <end position="132"/>
    </location>
</feature>
<accession>A0A2N9JBI3</accession>
<evidence type="ECO:0000259" key="4">
    <source>
        <dbReference type="PROSITE" id="PS50995"/>
    </source>
</evidence>
<protein>
    <recommendedName>
        <fullName evidence="4">HTH marR-type domain-containing protein</fullName>
    </recommendedName>
</protein>
<dbReference type="SMART" id="SM00347">
    <property type="entry name" value="HTH_MARR"/>
    <property type="match status" value="1"/>
</dbReference>
<dbReference type="PROSITE" id="PS50995">
    <property type="entry name" value="HTH_MARR_2"/>
    <property type="match status" value="1"/>
</dbReference>
<dbReference type="PROSITE" id="PS01117">
    <property type="entry name" value="HTH_MARR_1"/>
    <property type="match status" value="1"/>
</dbReference>
<evidence type="ECO:0000256" key="2">
    <source>
        <dbReference type="ARBA" id="ARBA00023125"/>
    </source>
</evidence>
<dbReference type="SUPFAM" id="SSF46785">
    <property type="entry name" value="Winged helix' DNA-binding domain"/>
    <property type="match status" value="1"/>
</dbReference>
<reference evidence="5 6" key="1">
    <citation type="submission" date="2018-02" db="EMBL/GenBank/DDBJ databases">
        <authorList>
            <person name="Cohen D.B."/>
            <person name="Kent A.D."/>
        </authorList>
    </citation>
    <scope>NUCLEOTIDE SEQUENCE [LARGE SCALE GENOMIC DNA]</scope>
    <source>
        <strain evidence="5">1</strain>
    </source>
</reference>
<dbReference type="Proteomes" id="UP000238164">
    <property type="component" value="Chromosome 1"/>
</dbReference>
<evidence type="ECO:0000256" key="1">
    <source>
        <dbReference type="ARBA" id="ARBA00023015"/>
    </source>
</evidence>
<dbReference type="GO" id="GO:0003677">
    <property type="term" value="F:DNA binding"/>
    <property type="evidence" value="ECO:0007669"/>
    <property type="project" value="UniProtKB-KW"/>
</dbReference>
<dbReference type="RefSeq" id="WP_105184727.1">
    <property type="nucleotide sequence ID" value="NZ_BAAAGO010000043.1"/>
</dbReference>
<evidence type="ECO:0000256" key="3">
    <source>
        <dbReference type="ARBA" id="ARBA00023163"/>
    </source>
</evidence>
<dbReference type="PANTHER" id="PTHR42756">
    <property type="entry name" value="TRANSCRIPTIONAL REGULATOR, MARR"/>
    <property type="match status" value="1"/>
</dbReference>
<dbReference type="KEGG" id="mgg:MPLG2_0475"/>
<dbReference type="InterPro" id="IPR036390">
    <property type="entry name" value="WH_DNA-bd_sf"/>
</dbReference>
<name>A0A2N9JBI3_9ACTN</name>
<dbReference type="Pfam" id="PF01047">
    <property type="entry name" value="MarR"/>
    <property type="match status" value="1"/>
</dbReference>
<keyword evidence="3" id="KW-0804">Transcription</keyword>